<dbReference type="InterPro" id="IPR009492">
    <property type="entry name" value="TniQ"/>
</dbReference>
<dbReference type="InterPro" id="IPR032750">
    <property type="entry name" value="TnsD_C"/>
</dbReference>
<evidence type="ECO:0000259" key="2">
    <source>
        <dbReference type="Pfam" id="PF15978"/>
    </source>
</evidence>
<reference evidence="3 4" key="1">
    <citation type="journal article" date="2015" name="Genome Announc.">
        <title>Complete Genome Sequence of Cupriavidus basilensis 4G11, Isolated from the Oak Ridge Field Research Center Site.</title>
        <authorList>
            <person name="Ray J."/>
            <person name="Waters R.J."/>
            <person name="Skerker J.M."/>
            <person name="Kuehl J.V."/>
            <person name="Price M.N."/>
            <person name="Huang J."/>
            <person name="Chakraborty R."/>
            <person name="Arkin A.P."/>
            <person name="Deutschbauer A."/>
        </authorList>
    </citation>
    <scope>NUCLEOTIDE SEQUENCE [LARGE SCALE GENOMIC DNA]</scope>
    <source>
        <strain evidence="3">4G11</strain>
    </source>
</reference>
<evidence type="ECO:0000313" key="3">
    <source>
        <dbReference type="EMBL" id="AJG24992.1"/>
    </source>
</evidence>
<feature type="domain" description="Transposon Tn7 transposition protein TnsD C-terminal" evidence="2">
    <location>
        <begin position="222"/>
        <end position="543"/>
    </location>
</feature>
<dbReference type="EMBL" id="CP010537">
    <property type="protein sequence ID" value="AJG24992.1"/>
    <property type="molecule type" value="Genomic_DNA"/>
</dbReference>
<dbReference type="Proteomes" id="UP000031843">
    <property type="component" value="Chromosome secondary"/>
</dbReference>
<accession>A0A0C4YGK4</accession>
<evidence type="ECO:0000313" key="4">
    <source>
        <dbReference type="Proteomes" id="UP000031843"/>
    </source>
</evidence>
<dbReference type="KEGG" id="cbw:RR42_s3416"/>
<dbReference type="AlphaFoldDB" id="A0A0C4YGK4"/>
<sequence>MTRVALSYPYPDELLYSVISRYLSSVGPTSRTELMKALTGRQGKPVIDLPKYLNRVSEVTFESWGLTGLEIANRFTLAPLYTWPLSLADANECLDKLLGSEPATAHKDLKVTGEYVTRPAHLRICPVCLKEDIRKYDGITYWHRVHQIPGLLICPDHNVPLVNTTATYDNRSIRTWEDANNVSLLEGPLATENFTTTQMAQAYAISVLLHTMLQGLLPKPESSFKDYYTLRAFDAGIINSTLRVDRRAIISSFLNFYQQSFLHALGLPEVTERRHCWLTQVLFNLKYKITPLHHSVLLRFFDALDGLPSRPENFSHGPYRCLNVECRKSPLPTAIAESFHRTSTGLRITAKCSCGFIIEFSDSKDAVPIEPTIIAFSPKWLEDVNRLNNAGSSALQISKIMSTTAQIIRRVIGGNADFLGLSFDERRIEALEEKWREVTTESSVLEAKRNYPELYRLLFAYDRKWLYKYNRASNRRVAPPVRAPRAFTPERDLDWSKRATLAVEKELKTRSTNYPYTRGILAMSAGLNSQVISENAERLPLTMLALERGVRILNQKN</sequence>
<organism evidence="3 4">
    <name type="scientific">Cupriavidus basilensis</name>
    <dbReference type="NCBI Taxonomy" id="68895"/>
    <lineage>
        <taxon>Bacteria</taxon>
        <taxon>Pseudomonadati</taxon>
        <taxon>Pseudomonadota</taxon>
        <taxon>Betaproteobacteria</taxon>
        <taxon>Burkholderiales</taxon>
        <taxon>Burkholderiaceae</taxon>
        <taxon>Cupriavidus</taxon>
    </lineage>
</organism>
<name>A0A0C4YGK4_9BURK</name>
<gene>
    <name evidence="3" type="ORF">RR42_s3416</name>
</gene>
<proteinExistence type="predicted"/>
<dbReference type="RefSeq" id="WP_082055255.1">
    <property type="nucleotide sequence ID" value="NZ_CP010537.1"/>
</dbReference>
<feature type="domain" description="TniQ" evidence="1">
    <location>
        <begin position="9"/>
        <end position="161"/>
    </location>
</feature>
<dbReference type="STRING" id="68895.RR42_s3416"/>
<dbReference type="Pfam" id="PF15978">
    <property type="entry name" value="TnsD"/>
    <property type="match status" value="1"/>
</dbReference>
<dbReference type="OrthoDB" id="470139at2"/>
<keyword evidence="4" id="KW-1185">Reference proteome</keyword>
<evidence type="ECO:0000259" key="1">
    <source>
        <dbReference type="Pfam" id="PF06527"/>
    </source>
</evidence>
<dbReference type="Pfam" id="PF06527">
    <property type="entry name" value="TniQ"/>
    <property type="match status" value="1"/>
</dbReference>
<protein>
    <submittedName>
        <fullName evidence="3">Transposon Tn7 transposition protein tnsD</fullName>
    </submittedName>
</protein>